<dbReference type="InterPro" id="IPR014507">
    <property type="entry name" value="Baseplate_assembly_J_pred"/>
</dbReference>
<dbReference type="PIRSF" id="PIRSF020481">
    <property type="entry name" value="BAP"/>
    <property type="match status" value="1"/>
</dbReference>
<evidence type="ECO:0000313" key="1">
    <source>
        <dbReference type="EMBL" id="UNM96734.1"/>
    </source>
</evidence>
<organism evidence="1 2">
    <name type="scientific">Ignatzschineria rhizosphaerae</name>
    <dbReference type="NCBI Taxonomy" id="2923279"/>
    <lineage>
        <taxon>Bacteria</taxon>
        <taxon>Pseudomonadati</taxon>
        <taxon>Pseudomonadota</taxon>
        <taxon>Gammaproteobacteria</taxon>
        <taxon>Cardiobacteriales</taxon>
        <taxon>Ignatzschineriaceae</taxon>
        <taxon>Ignatzschineria</taxon>
    </lineage>
</organism>
<name>A0ABY3X1L7_9GAMM</name>
<dbReference type="EMBL" id="CP093379">
    <property type="protein sequence ID" value="UNM96734.1"/>
    <property type="molecule type" value="Genomic_DNA"/>
</dbReference>
<sequence>MMQFKASQYLVDLPEPTVFKVIDFEKELEEIIANFVSRHPSYQEIVLESDPLKKAFESWAYDRINMKNAYNEDLKQSMLKYATHNNLDVLAANLLIHRRVLVPADDSTSPPTPAVLEDDESLRFRAQTADRLAQVAGPKSGYERLAIEASEEVKESFVMLPTPVPGEVHLYIRSRQGNGQANQSLIKQVNDFITPDDKRPLNDKLIVRSGKIHEVTIELIATYYNGYFEESVNKAVKESLLKLNDRLSFGDPLTYNLIHATARVPGIQNIEIIMPKSDVMPEPFAYIVIKDVVVTRKVEEA</sequence>
<protein>
    <submittedName>
        <fullName evidence="1">Baseplate J/gp47 family protein</fullName>
    </submittedName>
</protein>
<gene>
    <name evidence="1" type="ORF">MMG00_02445</name>
</gene>
<accession>A0ABY3X1L7</accession>
<evidence type="ECO:0000313" key="2">
    <source>
        <dbReference type="Proteomes" id="UP000829542"/>
    </source>
</evidence>
<keyword evidence="2" id="KW-1185">Reference proteome</keyword>
<dbReference type="RefSeq" id="WP_242150877.1">
    <property type="nucleotide sequence ID" value="NZ_CP093379.1"/>
</dbReference>
<proteinExistence type="predicted"/>
<dbReference type="Proteomes" id="UP000829542">
    <property type="component" value="Chromosome"/>
</dbReference>
<reference evidence="1 2" key="1">
    <citation type="submission" date="2022-03" db="EMBL/GenBank/DDBJ databases">
        <title>Ignatzschineria rhizosphaerae HR5S32.</title>
        <authorList>
            <person name="Sun J.Q."/>
            <person name="Feng J.Y."/>
        </authorList>
    </citation>
    <scope>NUCLEOTIDE SEQUENCE [LARGE SCALE GENOMIC DNA]</scope>
    <source>
        <strain evidence="1 2">HR5S32</strain>
    </source>
</reference>